<reference evidence="2 3" key="1">
    <citation type="submission" date="2018-03" db="EMBL/GenBank/DDBJ databases">
        <title>The draft genome of Sphingosinicella sp. GL-C-18.</title>
        <authorList>
            <person name="Liu L."/>
            <person name="Li L."/>
            <person name="Liang L."/>
            <person name="Zhang X."/>
            <person name="Wang T."/>
        </authorList>
    </citation>
    <scope>NUCLEOTIDE SEQUENCE [LARGE SCALE GENOMIC DNA]</scope>
    <source>
        <strain evidence="2 3">GL-C-18</strain>
    </source>
</reference>
<keyword evidence="1" id="KW-0472">Membrane</keyword>
<evidence type="ECO:0000256" key="1">
    <source>
        <dbReference type="SAM" id="Phobius"/>
    </source>
</evidence>
<proteinExistence type="predicted"/>
<evidence type="ECO:0000313" key="3">
    <source>
        <dbReference type="Proteomes" id="UP000241167"/>
    </source>
</evidence>
<gene>
    <name evidence="2" type="ORF">C7I55_01685</name>
</gene>
<feature type="transmembrane region" description="Helical" evidence="1">
    <location>
        <begin position="127"/>
        <end position="147"/>
    </location>
</feature>
<dbReference type="AlphaFoldDB" id="A0A2P7QYT8"/>
<feature type="transmembrane region" description="Helical" evidence="1">
    <location>
        <begin position="28"/>
        <end position="46"/>
    </location>
</feature>
<keyword evidence="3" id="KW-1185">Reference proteome</keyword>
<dbReference type="EMBL" id="PXYI01000001">
    <property type="protein sequence ID" value="PSJ43124.1"/>
    <property type="molecule type" value="Genomic_DNA"/>
</dbReference>
<comment type="caution">
    <text evidence="2">The sequence shown here is derived from an EMBL/GenBank/DDBJ whole genome shotgun (WGS) entry which is preliminary data.</text>
</comment>
<protein>
    <submittedName>
        <fullName evidence="2">Uncharacterized protein</fullName>
    </submittedName>
</protein>
<dbReference type="Proteomes" id="UP000241167">
    <property type="component" value="Unassembled WGS sequence"/>
</dbReference>
<organism evidence="2 3">
    <name type="scientific">Allosphingosinicella deserti</name>
    <dbReference type="NCBI Taxonomy" id="2116704"/>
    <lineage>
        <taxon>Bacteria</taxon>
        <taxon>Pseudomonadati</taxon>
        <taxon>Pseudomonadota</taxon>
        <taxon>Alphaproteobacteria</taxon>
        <taxon>Sphingomonadales</taxon>
        <taxon>Sphingomonadaceae</taxon>
        <taxon>Allosphingosinicella</taxon>
    </lineage>
</organism>
<keyword evidence="1" id="KW-1133">Transmembrane helix</keyword>
<feature type="transmembrane region" description="Helical" evidence="1">
    <location>
        <begin position="58"/>
        <end position="78"/>
    </location>
</feature>
<sequence>MLVVGLATLLVLWTCTLSRWEHGILVNVLVGAIAGAAIGKFGVEARRRVRDAGFNMQLVGWVWLVLGLLELVSWLAFLESDPDWSQWLFLGLNFVVPLVAAVFLLAPSRRGDVGRVPDKPRFWRGPAFGAACILSGMAVAAALTAYANGVRDAIERRAQFEASRPESAR</sequence>
<feature type="transmembrane region" description="Helical" evidence="1">
    <location>
        <begin position="84"/>
        <end position="106"/>
    </location>
</feature>
<accession>A0A2P7QYT8</accession>
<name>A0A2P7QYT8_9SPHN</name>
<evidence type="ECO:0000313" key="2">
    <source>
        <dbReference type="EMBL" id="PSJ43124.1"/>
    </source>
</evidence>
<keyword evidence="1" id="KW-0812">Transmembrane</keyword>